<evidence type="ECO:0000259" key="3">
    <source>
        <dbReference type="Pfam" id="PF10648"/>
    </source>
</evidence>
<keyword evidence="5" id="KW-1185">Reference proteome</keyword>
<dbReference type="Pfam" id="PF10648">
    <property type="entry name" value="Gmad2"/>
    <property type="match status" value="1"/>
</dbReference>
<evidence type="ECO:0000313" key="4">
    <source>
        <dbReference type="EMBL" id="THV17635.1"/>
    </source>
</evidence>
<feature type="chain" id="PRO_5020782653" description="Bacterial spore germination immunoglobulin-like domain-containing protein" evidence="2">
    <location>
        <begin position="29"/>
        <end position="308"/>
    </location>
</feature>
<feature type="domain" description="Bacterial spore germination immunoglobulin-like" evidence="3">
    <location>
        <begin position="210"/>
        <end position="294"/>
    </location>
</feature>
<accession>A0A4S8NM01</accession>
<organism evidence="4 5">
    <name type="scientific">Nocardioides caeni</name>
    <dbReference type="NCBI Taxonomy" id="574700"/>
    <lineage>
        <taxon>Bacteria</taxon>
        <taxon>Bacillati</taxon>
        <taxon>Actinomycetota</taxon>
        <taxon>Actinomycetes</taxon>
        <taxon>Propionibacteriales</taxon>
        <taxon>Nocardioidaceae</taxon>
        <taxon>Nocardioides</taxon>
    </lineage>
</organism>
<keyword evidence="2" id="KW-0732">Signal</keyword>
<feature type="region of interest" description="Disordered" evidence="1">
    <location>
        <begin position="287"/>
        <end position="308"/>
    </location>
</feature>
<dbReference type="AlphaFoldDB" id="A0A4S8NM01"/>
<dbReference type="RefSeq" id="WP_136561571.1">
    <property type="nucleotide sequence ID" value="NZ_BAABLS010000001.1"/>
</dbReference>
<name>A0A4S8NM01_9ACTN</name>
<gene>
    <name evidence="4" type="ORF">E9934_03895</name>
</gene>
<feature type="region of interest" description="Disordered" evidence="1">
    <location>
        <begin position="31"/>
        <end position="66"/>
    </location>
</feature>
<reference evidence="4 5" key="1">
    <citation type="journal article" date="2009" name="Int. J. Syst. Evol. Microbiol.">
        <title>Nocardioides caeni sp. nov., isolated from wastewater.</title>
        <authorList>
            <person name="Yoon J.H."/>
            <person name="Kang S.J."/>
            <person name="Park S."/>
            <person name="Kim W."/>
            <person name="Oh T.K."/>
        </authorList>
    </citation>
    <scope>NUCLEOTIDE SEQUENCE [LARGE SCALE GENOMIC DNA]</scope>
    <source>
        <strain evidence="4 5">DSM 23134</strain>
    </source>
</reference>
<dbReference type="EMBL" id="STGW01000002">
    <property type="protein sequence ID" value="THV17635.1"/>
    <property type="molecule type" value="Genomic_DNA"/>
</dbReference>
<proteinExistence type="predicted"/>
<dbReference type="Proteomes" id="UP000307087">
    <property type="component" value="Unassembled WGS sequence"/>
</dbReference>
<feature type="compositionally biased region" description="Acidic residues" evidence="1">
    <location>
        <begin position="31"/>
        <end position="51"/>
    </location>
</feature>
<evidence type="ECO:0000256" key="2">
    <source>
        <dbReference type="SAM" id="SignalP"/>
    </source>
</evidence>
<dbReference type="InterPro" id="IPR018911">
    <property type="entry name" value="Gmad2_Ig-like_dom"/>
</dbReference>
<evidence type="ECO:0000313" key="5">
    <source>
        <dbReference type="Proteomes" id="UP000307087"/>
    </source>
</evidence>
<evidence type="ECO:0000256" key="1">
    <source>
        <dbReference type="SAM" id="MobiDB-lite"/>
    </source>
</evidence>
<feature type="signal peptide" evidence="2">
    <location>
        <begin position="1"/>
        <end position="28"/>
    </location>
</feature>
<protein>
    <recommendedName>
        <fullName evidence="3">Bacterial spore germination immunoglobulin-like domain-containing protein</fullName>
    </recommendedName>
</protein>
<sequence length="308" mass="31902">MSHPLNHGLRRTAAALAGAALVLGLAAACGDDDPATDDVSSDSTDSAEEPTDAAPPTPSEPAGTPTDIEVSVVPVYYVGDTPQGDALFREFSQASGIDPLVASAAAVTAGDPVDPDYRTPWPRGRFVSVVETSDAIVVEVPEASWLEADDLDAELAELAVQQLVYSLQGTIGKRLPLRVEYDGQPAPTLLGVDASAGLTAKPELDVLALVNVTEPAEGTTVGGTFTANGRASSFEATVPWRIEDSTGEVVLTGFSTADGWLEKLYPWETEVDVSSLAPGSYTFIAATDDPSAGEGGGPTEDSKRITVE</sequence>
<comment type="caution">
    <text evidence="4">The sequence shown here is derived from an EMBL/GenBank/DDBJ whole genome shotgun (WGS) entry which is preliminary data.</text>
</comment>
<dbReference type="OrthoDB" id="4843507at2"/>